<keyword evidence="3" id="KW-0479">Metal-binding</keyword>
<evidence type="ECO:0000256" key="3">
    <source>
        <dbReference type="ARBA" id="ARBA00022723"/>
    </source>
</evidence>
<evidence type="ECO:0000256" key="1">
    <source>
        <dbReference type="ARBA" id="ARBA00001970"/>
    </source>
</evidence>
<keyword evidence="2" id="KW-0575">Peroxidase</keyword>
<reference evidence="7 8" key="1">
    <citation type="submission" date="2022-02" db="EMBL/GenBank/DDBJ databases">
        <title>Draft genome sequence of Mezorhizobium retamae strain IRAMC:0171 isolated from Retama raetam nodules.</title>
        <authorList>
            <person name="Bengaied R."/>
            <person name="Sbissi I."/>
            <person name="Huber K."/>
            <person name="Ghodbane F."/>
            <person name="Nouioui I."/>
            <person name="Tarhouni M."/>
            <person name="Gtari M."/>
        </authorList>
    </citation>
    <scope>NUCLEOTIDE SEQUENCE [LARGE SCALE GENOMIC DNA]</scope>
    <source>
        <strain evidence="7 8">IRAMC:0171</strain>
    </source>
</reference>
<dbReference type="Gene3D" id="1.10.630.10">
    <property type="entry name" value="Cytochrome P450"/>
    <property type="match status" value="1"/>
</dbReference>
<dbReference type="PANTHER" id="PTHR30521">
    <property type="entry name" value="DEFERROCHELATASE/PEROXIDASE"/>
    <property type="match status" value="1"/>
</dbReference>
<dbReference type="SUPFAM" id="SSF48264">
    <property type="entry name" value="Cytochrome P450"/>
    <property type="match status" value="1"/>
</dbReference>
<dbReference type="PANTHER" id="PTHR30521:SF5">
    <property type="entry name" value="BLR4509 PROTEIN"/>
    <property type="match status" value="1"/>
</dbReference>
<evidence type="ECO:0000256" key="6">
    <source>
        <dbReference type="SAM" id="Phobius"/>
    </source>
</evidence>
<feature type="transmembrane region" description="Helical" evidence="6">
    <location>
        <begin position="810"/>
        <end position="831"/>
    </location>
</feature>
<evidence type="ECO:0000256" key="5">
    <source>
        <dbReference type="ARBA" id="ARBA00023004"/>
    </source>
</evidence>
<keyword evidence="5" id="KW-0408">Iron</keyword>
<dbReference type="InterPro" id="IPR001128">
    <property type="entry name" value="Cyt_P450"/>
</dbReference>
<dbReference type="RefSeq" id="WP_239368864.1">
    <property type="nucleotide sequence ID" value="NZ_JAKREW010000026.1"/>
</dbReference>
<dbReference type="InterPro" id="IPR036396">
    <property type="entry name" value="Cyt_P450_sf"/>
</dbReference>
<proteinExistence type="predicted"/>
<dbReference type="InterPro" id="IPR017972">
    <property type="entry name" value="Cyt_P450_CS"/>
</dbReference>
<feature type="transmembrane region" description="Helical" evidence="6">
    <location>
        <begin position="742"/>
        <end position="764"/>
    </location>
</feature>
<comment type="cofactor">
    <cofactor evidence="1">
        <name>heme b</name>
        <dbReference type="ChEBI" id="CHEBI:60344"/>
    </cofactor>
</comment>
<feature type="transmembrane region" description="Helical" evidence="6">
    <location>
        <begin position="701"/>
        <end position="722"/>
    </location>
</feature>
<name>A0ABS9QLW7_9HYPH</name>
<dbReference type="PROSITE" id="PS51404">
    <property type="entry name" value="DYP_PEROXIDASE"/>
    <property type="match status" value="1"/>
</dbReference>
<keyword evidence="6" id="KW-0812">Transmembrane</keyword>
<evidence type="ECO:0000313" key="8">
    <source>
        <dbReference type="Proteomes" id="UP001201701"/>
    </source>
</evidence>
<evidence type="ECO:0000256" key="2">
    <source>
        <dbReference type="ARBA" id="ARBA00022559"/>
    </source>
</evidence>
<dbReference type="Proteomes" id="UP001201701">
    <property type="component" value="Unassembled WGS sequence"/>
</dbReference>
<dbReference type="PROSITE" id="PS00086">
    <property type="entry name" value="CYTOCHROME_P450"/>
    <property type="match status" value="1"/>
</dbReference>
<keyword evidence="6" id="KW-1133">Transmembrane helix</keyword>
<protein>
    <submittedName>
        <fullName evidence="7">Cytochrome P450</fullName>
    </submittedName>
</protein>
<comment type="caution">
    <text evidence="7">The sequence shown here is derived from an EMBL/GenBank/DDBJ whole genome shotgun (WGS) entry which is preliminary data.</text>
</comment>
<dbReference type="InterPro" id="IPR006314">
    <property type="entry name" value="Dyp_peroxidase"/>
</dbReference>
<keyword evidence="6" id="KW-0472">Membrane</keyword>
<sequence length="1516" mass="169231">MGFSTKYYDGVLRGQVELPFGEEAPPFDRERLRRSTFTGRIFSWAFEHPDWWLGIFRRFFPRVRWGKVVFLTRFEDVREVLERQDEFETPYGRELREFSGGFDFLLSLKDGKLYREQKSVVLSAFPPDEVDGRVREIAARCSKEIVSYAGEKFDAASQLMRIVPVLICRDYYGLDIEDPRQFGDWAISINQILFGDWGADTVTRELAVAGAASLFATVDRSIIIAENAVKQGNVVDTPLGRLVHMAQSDHDNPFKRVMQIVHETNPTATDREVVRSIMVGMVVGFAPTNLLGGINCLDAVLNRPEIFDYIKKAIKDGDNARLDKAILEAMRFKPHWIWPWRYTGEAKTIGLKRGRPYSIPAGVSVLPATRSAMFDESVVNDPWTFNPDRSLSENMVFGVGIHRCIGAAIASVQIAEAFRALFEKPGFRRAPGKEGKLTRLGPYPDRLMVEFDAPEENRLTEQSLVTVCARVQAGIDRKQLQKDVDGLGNPAGRAIKSALDKAGTIHFASLTAIPTGGSRKPDSGDFYLLLELSGDGTKQQVIKAFADAVHGHFVPLFERYAADPLKGTFEAFLLKHTVDVSPQFGSMAGLVFCGTPGHSVARIKAEQDLAEAAAKIVDDHTWLKDPAALSSTSKAQVPGNLSAAEILEKVRCSLRPQKSTSKEGGPEEWTPGKFHWVFAPAESLLEKPGGTLLRALHHIVFNLRTAIPLVILVAVFTWLTYLMQFDTSGGWFRTLARIGDSFILAVVGLTITAAVLFTAVAFWLRSIERREEVSNAGIKLGLLEQLQKNEDALGYRQNHMTAVSVMKPGLLRWFLLGFSFYVISITARWAFRPGHLGDTGQIHFARWVRIPGTDRLVFFSNYGGSWESYLEDFVTKASAGLTAIWSNTKGFPRSRFLFLDGSRDGDRFKRWARAEQIPTSFWYSAYPDLNTTLIRKNSQIRQGLYGARASEARDWLSLFTSLPRQEAMKQSSLGKLLYQSDDTAVESLETGEIQSLIFGPLGSLSFARMFAFEIDQDSSTTQQRLQVLDHLVKHTSFGDIKPAGRATFCVFGPNGLKKLGLNGSPGSDPLASFPMTFRQGMANEYRSRILDDQGDSAPDKWRWGSKETPVDLAILCYADREQTLNEMTLEIATLARSTGLIDRAAIPLEIVRDGPGCPVKHPPKSLGVQRSKQAVSPVAYSEEERLPAREHFGFIDGVSQPVIKGTRRRRNHNSSPIHQIAAGEFLFGYRDEYGYYPPSPTTPSEFDREGQLLAIDADGRPVKGRSIVHDFGRNGSFVVIRQLAQDVDGFNTYCRTEADNLRRSGLAQYQAVDADWVGARIIGRWKDGSSLIRNPDKPGRELDNQFTYGAEDPQGLHCPLGAHIRRSNPRDSLGTDIDTQLRISKRHRILRVGRSYSLDSGTDGKPEKGLLFICFNASFERQYEFIQQTWMSARNFHGLRGEKDPLIGNQDIDMNGSAAGRFTIPRWEGGIELTNLPSFVTTRGGGYFFMPSRAALRYLKSRLKPKDGASDPACAC</sequence>
<accession>A0ABS9QLW7</accession>
<dbReference type="Pfam" id="PF00067">
    <property type="entry name" value="p450"/>
    <property type="match status" value="1"/>
</dbReference>
<dbReference type="SUPFAM" id="SSF54909">
    <property type="entry name" value="Dimeric alpha+beta barrel"/>
    <property type="match status" value="1"/>
</dbReference>
<evidence type="ECO:0000313" key="7">
    <source>
        <dbReference type="EMBL" id="MCG7507584.1"/>
    </source>
</evidence>
<organism evidence="7 8">
    <name type="scientific">Mesorhizobium retamae</name>
    <dbReference type="NCBI Taxonomy" id="2912854"/>
    <lineage>
        <taxon>Bacteria</taxon>
        <taxon>Pseudomonadati</taxon>
        <taxon>Pseudomonadota</taxon>
        <taxon>Alphaproteobacteria</taxon>
        <taxon>Hyphomicrobiales</taxon>
        <taxon>Phyllobacteriaceae</taxon>
        <taxon>Mesorhizobium</taxon>
    </lineage>
</organism>
<dbReference type="EMBL" id="JAKREW010000026">
    <property type="protein sequence ID" value="MCG7507584.1"/>
    <property type="molecule type" value="Genomic_DNA"/>
</dbReference>
<keyword evidence="8" id="KW-1185">Reference proteome</keyword>
<keyword evidence="4" id="KW-0560">Oxidoreductase</keyword>
<dbReference type="InterPro" id="IPR011008">
    <property type="entry name" value="Dimeric_a/b-barrel"/>
</dbReference>
<evidence type="ECO:0000256" key="4">
    <source>
        <dbReference type="ARBA" id="ARBA00023002"/>
    </source>
</evidence>
<gene>
    <name evidence="7" type="ORF">L4923_21340</name>
</gene>